<protein>
    <submittedName>
        <fullName evidence="1">Uncharacterized protein</fullName>
    </submittedName>
</protein>
<dbReference type="Proteomes" id="UP000237105">
    <property type="component" value="Unassembled WGS sequence"/>
</dbReference>
<name>A0A2P5D011_PARAD</name>
<gene>
    <name evidence="1" type="ORF">PanWU01x14_108650</name>
</gene>
<dbReference type="EMBL" id="JXTB01000078">
    <property type="protein sequence ID" value="PON66623.1"/>
    <property type="molecule type" value="Genomic_DNA"/>
</dbReference>
<proteinExistence type="predicted"/>
<evidence type="ECO:0000313" key="1">
    <source>
        <dbReference type="EMBL" id="PON66623.1"/>
    </source>
</evidence>
<organism evidence="1 2">
    <name type="scientific">Parasponia andersonii</name>
    <name type="common">Sponia andersonii</name>
    <dbReference type="NCBI Taxonomy" id="3476"/>
    <lineage>
        <taxon>Eukaryota</taxon>
        <taxon>Viridiplantae</taxon>
        <taxon>Streptophyta</taxon>
        <taxon>Embryophyta</taxon>
        <taxon>Tracheophyta</taxon>
        <taxon>Spermatophyta</taxon>
        <taxon>Magnoliopsida</taxon>
        <taxon>eudicotyledons</taxon>
        <taxon>Gunneridae</taxon>
        <taxon>Pentapetalae</taxon>
        <taxon>rosids</taxon>
        <taxon>fabids</taxon>
        <taxon>Rosales</taxon>
        <taxon>Cannabaceae</taxon>
        <taxon>Parasponia</taxon>
    </lineage>
</organism>
<evidence type="ECO:0000313" key="2">
    <source>
        <dbReference type="Proteomes" id="UP000237105"/>
    </source>
</evidence>
<comment type="caution">
    <text evidence="1">The sequence shown here is derived from an EMBL/GenBank/DDBJ whole genome shotgun (WGS) entry which is preliminary data.</text>
</comment>
<dbReference type="AlphaFoldDB" id="A0A2P5D011"/>
<reference evidence="2" key="1">
    <citation type="submission" date="2016-06" db="EMBL/GenBank/DDBJ databases">
        <title>Parallel loss of symbiosis genes in relatives of nitrogen-fixing non-legume Parasponia.</title>
        <authorList>
            <person name="Van Velzen R."/>
            <person name="Holmer R."/>
            <person name="Bu F."/>
            <person name="Rutten L."/>
            <person name="Van Zeijl A."/>
            <person name="Liu W."/>
            <person name="Santuari L."/>
            <person name="Cao Q."/>
            <person name="Sharma T."/>
            <person name="Shen D."/>
            <person name="Roswanjaya Y."/>
            <person name="Wardhani T."/>
            <person name="Kalhor M.S."/>
            <person name="Jansen J."/>
            <person name="Van den Hoogen J."/>
            <person name="Gungor B."/>
            <person name="Hartog M."/>
            <person name="Hontelez J."/>
            <person name="Verver J."/>
            <person name="Yang W.-C."/>
            <person name="Schijlen E."/>
            <person name="Repin R."/>
            <person name="Schilthuizen M."/>
            <person name="Schranz E."/>
            <person name="Heidstra R."/>
            <person name="Miyata K."/>
            <person name="Fedorova E."/>
            <person name="Kohlen W."/>
            <person name="Bisseling T."/>
            <person name="Smit S."/>
            <person name="Geurts R."/>
        </authorList>
    </citation>
    <scope>NUCLEOTIDE SEQUENCE [LARGE SCALE GENOMIC DNA]</scope>
    <source>
        <strain evidence="2">cv. WU1-14</strain>
    </source>
</reference>
<keyword evidence="2" id="KW-1185">Reference proteome</keyword>
<accession>A0A2P5D011</accession>
<sequence>MTRAVAMIDTQVIINDESHHEESSTSRRTLDLFIDADSSEEENREWINEEESQDNTCESSPFKIQIIMSPPFIEDHIYDDPIWPTPLPPLLTLFIQAYQTHVLEPREVEHMSRSVPCIAKLEGVQK</sequence>